<dbReference type="EMBL" id="DAAUNW010000029">
    <property type="protein sequence ID" value="HAF2212530.1"/>
    <property type="molecule type" value="Genomic_DNA"/>
</dbReference>
<dbReference type="EMBL" id="DAAUPK010000016">
    <property type="protein sequence ID" value="HAF2570865.1"/>
    <property type="molecule type" value="Genomic_DNA"/>
</dbReference>
<evidence type="ECO:0000313" key="5">
    <source>
        <dbReference type="EMBL" id="HAF2609370.1"/>
    </source>
</evidence>
<evidence type="ECO:0000313" key="4">
    <source>
        <dbReference type="EMBL" id="HAF2570865.1"/>
    </source>
</evidence>
<protein>
    <submittedName>
        <fullName evidence="5">Uncharacterized protein</fullName>
    </submittedName>
</protein>
<dbReference type="EMBL" id="DAAUOA010000019">
    <property type="protein sequence ID" value="HAF2205709.1"/>
    <property type="molecule type" value="Genomic_DNA"/>
</dbReference>
<reference evidence="5" key="1">
    <citation type="journal article" date="2018" name="Genome Biol.">
        <title>SKESA: strategic k-mer extension for scrupulous assemblies.</title>
        <authorList>
            <person name="Souvorov A."/>
            <person name="Agarwala R."/>
            <person name="Lipman D.J."/>
        </authorList>
    </citation>
    <scope>NUCLEOTIDE SEQUENCE</scope>
    <source>
        <strain evidence="4">MA.05/00002289</strain>
        <strain evidence="2">MA.CK_01/00000941</strain>
        <strain evidence="5">MA.CK_07/00001464-1</strain>
        <strain evidence="1">MA.CK_95/00012903</strain>
        <strain evidence="3">MA.GW_S00744-09</strain>
    </source>
</reference>
<evidence type="ECO:0000313" key="2">
    <source>
        <dbReference type="EMBL" id="HAF2205709.1"/>
    </source>
</evidence>
<dbReference type="EMBL" id="DAAUMU010000021">
    <property type="protein sequence ID" value="HAF1419277.1"/>
    <property type="molecule type" value="Genomic_DNA"/>
</dbReference>
<comment type="caution">
    <text evidence="5">The sequence shown here is derived from an EMBL/GenBank/DDBJ whole genome shotgun (WGS) entry which is preliminary data.</text>
</comment>
<reference evidence="5" key="2">
    <citation type="submission" date="2020-02" db="EMBL/GenBank/DDBJ databases">
        <authorList>
            <consortium name="NCBI Pathogen Detection Project"/>
        </authorList>
    </citation>
    <scope>NUCLEOTIDE SEQUENCE</scope>
    <source>
        <strain evidence="4">MA.05/00002289</strain>
        <strain evidence="2">MA.CK_01/00000941</strain>
        <strain evidence="5">MA.CK_07/00001464-1</strain>
        <strain evidence="1">MA.CK_95/00012903</strain>
        <strain evidence="3">MA.GW_S00744-09</strain>
    </source>
</reference>
<organism evidence="5">
    <name type="scientific">Salmonella enterica</name>
    <name type="common">Salmonella choleraesuis</name>
    <dbReference type="NCBI Taxonomy" id="28901"/>
    <lineage>
        <taxon>Bacteria</taxon>
        <taxon>Pseudomonadati</taxon>
        <taxon>Pseudomonadota</taxon>
        <taxon>Gammaproteobacteria</taxon>
        <taxon>Enterobacterales</taxon>
        <taxon>Enterobacteriaceae</taxon>
        <taxon>Salmonella</taxon>
    </lineage>
</organism>
<proteinExistence type="predicted"/>
<name>A0A744KEZ8_SALER</name>
<sequence length="54" mass="6147">MMNDVMSDFQALLIRDFLEENIEQFAEFCNRDGRDGESIMAEIFTVLGILGGDE</sequence>
<gene>
    <name evidence="5" type="ORF">G8N50_004815</name>
    <name evidence="2" type="ORF">G8N85_003708</name>
    <name evidence="1" type="ORF">G9B68_003690</name>
    <name evidence="4" type="ORF">G9E70_003787</name>
    <name evidence="3" type="ORF">G9E81_005312</name>
</gene>
<evidence type="ECO:0000313" key="3">
    <source>
        <dbReference type="EMBL" id="HAF2212530.1"/>
    </source>
</evidence>
<evidence type="ECO:0000313" key="1">
    <source>
        <dbReference type="EMBL" id="HAF1419277.1"/>
    </source>
</evidence>
<accession>A0A744KEZ8</accession>
<dbReference type="AlphaFoldDB" id="A0A744KEZ8"/>
<dbReference type="EMBL" id="DAAURU010000035">
    <property type="protein sequence ID" value="HAF2609370.1"/>
    <property type="molecule type" value="Genomic_DNA"/>
</dbReference>
<dbReference type="RefSeq" id="WP_154807990.1">
    <property type="nucleotide sequence ID" value="NZ_CP030219.1"/>
</dbReference>